<reference evidence="1 2" key="2">
    <citation type="submission" date="2020-08" db="EMBL/GenBank/DDBJ databases">
        <title>Listeria ohnekaius sp. nov. and Listeria portnoyii sp. nov. isolated from non-agricultural and natural environments.</title>
        <authorList>
            <person name="Weller D."/>
            <person name="Belias A.M."/>
            <person name="Liao J."/>
            <person name="Guo S."/>
            <person name="Orsi R.H."/>
            <person name="Wiedmann M."/>
        </authorList>
    </citation>
    <scope>NUCLEOTIDE SEQUENCE [LARGE SCALE GENOMIC DNA]</scope>
    <source>
        <strain evidence="1 2">FSL W9-0585</strain>
    </source>
</reference>
<dbReference type="Pfam" id="PF16162">
    <property type="entry name" value="KwaB"/>
    <property type="match status" value="1"/>
</dbReference>
<dbReference type="AlphaFoldDB" id="A0A7W1T647"/>
<name>A0A7W1T647_9LIST</name>
<keyword evidence="2" id="KW-1185">Reference proteome</keyword>
<evidence type="ECO:0000313" key="1">
    <source>
        <dbReference type="EMBL" id="MBA3926114.1"/>
    </source>
</evidence>
<organism evidence="1 2">
    <name type="scientific">Listeria rustica</name>
    <dbReference type="NCBI Taxonomy" id="2713503"/>
    <lineage>
        <taxon>Bacteria</taxon>
        <taxon>Bacillati</taxon>
        <taxon>Bacillota</taxon>
        <taxon>Bacilli</taxon>
        <taxon>Bacillales</taxon>
        <taxon>Listeriaceae</taxon>
        <taxon>Listeria</taxon>
    </lineage>
</organism>
<dbReference type="Proteomes" id="UP000548787">
    <property type="component" value="Unassembled WGS sequence"/>
</dbReference>
<protein>
    <submittedName>
        <fullName evidence="1">DUF4868 domain-containing protein</fullName>
    </submittedName>
</protein>
<reference evidence="1 2" key="1">
    <citation type="submission" date="2020-05" db="EMBL/GenBank/DDBJ databases">
        <authorList>
            <person name="Carlin C.R."/>
        </authorList>
    </citation>
    <scope>NUCLEOTIDE SEQUENCE [LARGE SCALE GENOMIC DNA]</scope>
    <source>
        <strain evidence="1 2">FSL W9-0585</strain>
    </source>
</reference>
<dbReference type="RefSeq" id="WP_181676312.1">
    <property type="nucleotide sequence ID" value="NZ_JABJVM010000005.1"/>
</dbReference>
<sequence length="329" mass="37708">MDINEIYSSIDSIREDIIGHVELYLMENDSGKRVYYFVDTGSVQEEVFEMVMQSLRRLKTKQVDQQPYDLISVNGIHYTLALSGEENDYDEVSNVCKIICDYTNETDESSIMKDLTDINLKNVKAYLVKVKLKGRTYIFGSEVSSLAKIKRTGFLANLSDHKLKRLERDDVVGFNSEVGIIVDTDNVLIIKPQLFETLFDIDVVIEKKAATTFKNLKEISEKFSEKDIVHIRNIEKILVAAKANKRINKRLAKVNKEEGLINALFENIEAVWLVLESKEFKDEFSSIEYDKESNTITITSGSIDKFLTLLCDAPYESIIGKKKRLDRAR</sequence>
<gene>
    <name evidence="1" type="ORF">HPK16_07145</name>
</gene>
<proteinExistence type="predicted"/>
<dbReference type="EMBL" id="JABJVM010000005">
    <property type="protein sequence ID" value="MBA3926114.1"/>
    <property type="molecule type" value="Genomic_DNA"/>
</dbReference>
<evidence type="ECO:0000313" key="2">
    <source>
        <dbReference type="Proteomes" id="UP000548787"/>
    </source>
</evidence>
<dbReference type="InterPro" id="IPR032359">
    <property type="entry name" value="KwaB-like"/>
</dbReference>
<comment type="caution">
    <text evidence="1">The sequence shown here is derived from an EMBL/GenBank/DDBJ whole genome shotgun (WGS) entry which is preliminary data.</text>
</comment>
<accession>A0A7W1T647</accession>